<feature type="active site" description="Nucleophile" evidence="5">
    <location>
        <position position="342"/>
    </location>
</feature>
<dbReference type="EMBL" id="BSNN01000002">
    <property type="protein sequence ID" value="GLQ34417.1"/>
    <property type="molecule type" value="Genomic_DNA"/>
</dbReference>
<dbReference type="PROSITE" id="PS51686">
    <property type="entry name" value="SAM_MT_RSMB_NOP"/>
    <property type="match status" value="1"/>
</dbReference>
<proteinExistence type="inferred from homology"/>
<evidence type="ECO:0000256" key="1">
    <source>
        <dbReference type="ARBA" id="ARBA00022603"/>
    </source>
</evidence>
<dbReference type="Gene3D" id="3.40.50.150">
    <property type="entry name" value="Vaccinia Virus protein VP39"/>
    <property type="match status" value="1"/>
</dbReference>
<comment type="caution">
    <text evidence="5">Lacks conserved residue(s) required for the propagation of feature annotation.</text>
</comment>
<keyword evidence="8" id="KW-1185">Reference proteome</keyword>
<keyword evidence="3 5" id="KW-0949">S-adenosyl-L-methionine</keyword>
<keyword evidence="2 5" id="KW-0808">Transferase</keyword>
<keyword evidence="4 5" id="KW-0694">RNA-binding</keyword>
<dbReference type="PRINTS" id="PR02008">
    <property type="entry name" value="RCMTFAMILY"/>
</dbReference>
<dbReference type="RefSeq" id="WP_284376169.1">
    <property type="nucleotide sequence ID" value="NZ_BSNN01000002.1"/>
</dbReference>
<dbReference type="InterPro" id="IPR001678">
    <property type="entry name" value="MeTrfase_RsmB-F_NOP2_dom"/>
</dbReference>
<dbReference type="InterPro" id="IPR023267">
    <property type="entry name" value="RCMT"/>
</dbReference>
<organism evidence="7 8">
    <name type="scientific">Amylibacter marinus</name>
    <dbReference type="NCBI Taxonomy" id="1475483"/>
    <lineage>
        <taxon>Bacteria</taxon>
        <taxon>Pseudomonadati</taxon>
        <taxon>Pseudomonadota</taxon>
        <taxon>Alphaproteobacteria</taxon>
        <taxon>Rhodobacterales</taxon>
        <taxon>Paracoccaceae</taxon>
        <taxon>Amylibacter</taxon>
    </lineage>
</organism>
<evidence type="ECO:0000256" key="4">
    <source>
        <dbReference type="ARBA" id="ARBA00022884"/>
    </source>
</evidence>
<evidence type="ECO:0000313" key="8">
    <source>
        <dbReference type="Proteomes" id="UP001156694"/>
    </source>
</evidence>
<dbReference type="PANTHER" id="PTHR22807">
    <property type="entry name" value="NOP2 YEAST -RELATED NOL1/NOP2/FMU SUN DOMAIN-CONTAINING"/>
    <property type="match status" value="1"/>
</dbReference>
<dbReference type="GO" id="GO:0032259">
    <property type="term" value="P:methylation"/>
    <property type="evidence" value="ECO:0007669"/>
    <property type="project" value="UniProtKB-KW"/>
</dbReference>
<evidence type="ECO:0000256" key="2">
    <source>
        <dbReference type="ARBA" id="ARBA00022679"/>
    </source>
</evidence>
<evidence type="ECO:0000259" key="6">
    <source>
        <dbReference type="PROSITE" id="PS51686"/>
    </source>
</evidence>
<dbReference type="InterPro" id="IPR049560">
    <property type="entry name" value="MeTrfase_RsmB-F_NOP2_cat"/>
</dbReference>
<feature type="domain" description="SAM-dependent MTase RsmB/NOP-type" evidence="6">
    <location>
        <begin position="135"/>
        <end position="391"/>
    </location>
</feature>
<comment type="caution">
    <text evidence="7">The sequence shown here is derived from an EMBL/GenBank/DDBJ whole genome shotgun (WGS) entry which is preliminary data.</text>
</comment>
<accession>A0ABQ5VT25</accession>
<name>A0ABQ5VT25_9RHOB</name>
<evidence type="ECO:0000313" key="7">
    <source>
        <dbReference type="EMBL" id="GLQ34417.1"/>
    </source>
</evidence>
<evidence type="ECO:0000256" key="3">
    <source>
        <dbReference type="ARBA" id="ARBA00022691"/>
    </source>
</evidence>
<feature type="binding site" evidence="5">
    <location>
        <position position="289"/>
    </location>
    <ligand>
        <name>S-adenosyl-L-methionine</name>
        <dbReference type="ChEBI" id="CHEBI:59789"/>
    </ligand>
</feature>
<dbReference type="GO" id="GO:0008168">
    <property type="term" value="F:methyltransferase activity"/>
    <property type="evidence" value="ECO:0007669"/>
    <property type="project" value="UniProtKB-KW"/>
</dbReference>
<dbReference type="Proteomes" id="UP001156694">
    <property type="component" value="Unassembled WGS sequence"/>
</dbReference>
<dbReference type="InterPro" id="IPR029063">
    <property type="entry name" value="SAM-dependent_MTases_sf"/>
</dbReference>
<dbReference type="PANTHER" id="PTHR22807:SF53">
    <property type="entry name" value="RIBOSOMAL RNA SMALL SUBUNIT METHYLTRANSFERASE B-RELATED"/>
    <property type="match status" value="1"/>
</dbReference>
<feature type="binding site" evidence="5">
    <location>
        <position position="249"/>
    </location>
    <ligand>
        <name>S-adenosyl-L-methionine</name>
        <dbReference type="ChEBI" id="CHEBI:59789"/>
    </ligand>
</feature>
<evidence type="ECO:0000256" key="5">
    <source>
        <dbReference type="PROSITE-ProRule" id="PRU01023"/>
    </source>
</evidence>
<keyword evidence="1 5" id="KW-0489">Methyltransferase</keyword>
<dbReference type="CDD" id="cd02440">
    <property type="entry name" value="AdoMet_MTases"/>
    <property type="match status" value="1"/>
</dbReference>
<sequence length="391" mass="42031">MTPNARVAAAIDILGRITAGAPAEKELTAWGRANRFAGSKDRAAVRDITFDCLRNLRSYAHTSGLDTPRGILMGYVLQQGGDLGAVFSGEGYAPVQIDAVERAILGRDRPEISAGEEMNLPDWIVPMVPEGTIESRAVFAKRAPIDLRVNLSQISRLDAQAELLSEGIETEILDYTSAGLRVIGQTRKIPQTEIYLRGGIELQDAGSQLLVDMLPIESGAKVLDLCAGGGGKSLAIASLGTDRKIFAYDIAPQRMDDLALRAKRAKAEIKVLKKSPVGGGDVFDLVLLDVPCSGSGSWRRTPDARWKLSPEKLSELTGIQSQILAEASGLVAAGGTLAYATCSLFDQENEAQIVQFLAENPQWQVIRQERMKLGAQSDGFFVAILGKVSQP</sequence>
<dbReference type="SUPFAM" id="SSF53335">
    <property type="entry name" value="S-adenosyl-L-methionine-dependent methyltransferases"/>
    <property type="match status" value="1"/>
</dbReference>
<dbReference type="Pfam" id="PF01189">
    <property type="entry name" value="Methyltr_RsmB-F"/>
    <property type="match status" value="1"/>
</dbReference>
<protein>
    <submittedName>
        <fullName evidence="7">SAM-dependent methyltransferase</fullName>
    </submittedName>
</protein>
<reference evidence="8" key="1">
    <citation type="journal article" date="2019" name="Int. J. Syst. Evol. Microbiol.">
        <title>The Global Catalogue of Microorganisms (GCM) 10K type strain sequencing project: providing services to taxonomists for standard genome sequencing and annotation.</title>
        <authorList>
            <consortium name="The Broad Institute Genomics Platform"/>
            <consortium name="The Broad Institute Genome Sequencing Center for Infectious Disease"/>
            <person name="Wu L."/>
            <person name="Ma J."/>
        </authorList>
    </citation>
    <scope>NUCLEOTIDE SEQUENCE [LARGE SCALE GENOMIC DNA]</scope>
    <source>
        <strain evidence="8">NBRC 110140</strain>
    </source>
</reference>
<gene>
    <name evidence="7" type="ORF">GCM10007939_07000</name>
</gene>
<comment type="similarity">
    <text evidence="5">Belongs to the class I-like SAM-binding methyltransferase superfamily. RsmB/NOP family.</text>
</comment>